<comment type="subunit">
    <text evidence="6">Consists of a catalytic RNA component (M1 or rnpB) and a protein subunit.</text>
</comment>
<accession>A0A955KXI5</accession>
<evidence type="ECO:0000256" key="6">
    <source>
        <dbReference type="HAMAP-Rule" id="MF_00227"/>
    </source>
</evidence>
<organism evidence="8 9">
    <name type="scientific">Candidatus Dojkabacteria bacterium</name>
    <dbReference type="NCBI Taxonomy" id="2099670"/>
    <lineage>
        <taxon>Bacteria</taxon>
        <taxon>Candidatus Dojkabacteria</taxon>
    </lineage>
</organism>
<dbReference type="NCBIfam" id="TIGR00188">
    <property type="entry name" value="rnpA"/>
    <property type="match status" value="1"/>
</dbReference>
<dbReference type="SUPFAM" id="SSF54211">
    <property type="entry name" value="Ribosomal protein S5 domain 2-like"/>
    <property type="match status" value="1"/>
</dbReference>
<comment type="function">
    <text evidence="6">RNaseP catalyzes the removal of the 5'-leader sequence from pre-tRNA to produce the mature 5'-terminus. It can also cleave other RNA substrates such as 4.5S RNA. The protein component plays an auxiliary but essential role in vivo by binding to the 5'-leader sequence and broadening the substrate specificity of the ribozyme.</text>
</comment>
<evidence type="ECO:0000256" key="1">
    <source>
        <dbReference type="ARBA" id="ARBA00022694"/>
    </source>
</evidence>
<evidence type="ECO:0000256" key="5">
    <source>
        <dbReference type="ARBA" id="ARBA00022884"/>
    </source>
</evidence>
<keyword evidence="5 6" id="KW-0694">RNA-binding</keyword>
<comment type="catalytic activity">
    <reaction evidence="6">
        <text>Endonucleolytic cleavage of RNA, removing 5'-extranucleotides from tRNA precursor.</text>
        <dbReference type="EC" id="3.1.26.5"/>
    </reaction>
</comment>
<dbReference type="PANTHER" id="PTHR33992:SF1">
    <property type="entry name" value="RIBONUCLEASE P PROTEIN COMPONENT"/>
    <property type="match status" value="1"/>
</dbReference>
<dbReference type="Pfam" id="PF00825">
    <property type="entry name" value="Ribonuclease_P"/>
    <property type="match status" value="1"/>
</dbReference>
<keyword evidence="1 6" id="KW-0819">tRNA processing</keyword>
<dbReference type="InterPro" id="IPR020568">
    <property type="entry name" value="Ribosomal_Su5_D2-typ_SF"/>
</dbReference>
<dbReference type="InterPro" id="IPR014721">
    <property type="entry name" value="Ribsml_uS5_D2-typ_fold_subgr"/>
</dbReference>
<sequence length="117" mass="13658">MLDKKNRLTSQSEFKSIYRNGVKIRGTFGMLIFVSDRSLASPPLFGFVVSKKVGNAVIRHRLSRQLRHIVREFLSSHPTELYGMKFSYVAHSYPEKFQILRKELYSQLDQSIRYGTK</sequence>
<evidence type="ECO:0000256" key="3">
    <source>
        <dbReference type="ARBA" id="ARBA00022759"/>
    </source>
</evidence>
<dbReference type="GO" id="GO:0042781">
    <property type="term" value="F:3'-tRNA processing endoribonuclease activity"/>
    <property type="evidence" value="ECO:0007669"/>
    <property type="project" value="TreeGrafter"/>
</dbReference>
<evidence type="ECO:0000256" key="4">
    <source>
        <dbReference type="ARBA" id="ARBA00022801"/>
    </source>
</evidence>
<dbReference type="EC" id="3.1.26.5" evidence="6 7"/>
<dbReference type="AlphaFoldDB" id="A0A955KXI5"/>
<dbReference type="Proteomes" id="UP000741282">
    <property type="component" value="Unassembled WGS sequence"/>
</dbReference>
<keyword evidence="3 6" id="KW-0255">Endonuclease</keyword>
<dbReference type="GO" id="GO:0001682">
    <property type="term" value="P:tRNA 5'-leader removal"/>
    <property type="evidence" value="ECO:0007669"/>
    <property type="project" value="UniProtKB-UniRule"/>
</dbReference>
<reference evidence="8" key="1">
    <citation type="submission" date="2020-04" db="EMBL/GenBank/DDBJ databases">
        <authorList>
            <person name="Zhang T."/>
        </authorList>
    </citation>
    <scope>NUCLEOTIDE SEQUENCE</scope>
    <source>
        <strain evidence="8">HKST-UBA17</strain>
    </source>
</reference>
<evidence type="ECO:0000256" key="2">
    <source>
        <dbReference type="ARBA" id="ARBA00022722"/>
    </source>
</evidence>
<comment type="caution">
    <text evidence="8">The sequence shown here is derived from an EMBL/GenBank/DDBJ whole genome shotgun (WGS) entry which is preliminary data.</text>
</comment>
<protein>
    <recommendedName>
        <fullName evidence="6 7">Ribonuclease P protein component</fullName>
        <shortName evidence="6">RNase P protein</shortName>
        <shortName evidence="6">RNaseP protein</shortName>
        <ecNumber evidence="6 7">3.1.26.5</ecNumber>
    </recommendedName>
    <alternativeName>
        <fullName evidence="6">Protein C5</fullName>
    </alternativeName>
</protein>
<name>A0A955KXI5_9BACT</name>
<dbReference type="GO" id="GO:0004526">
    <property type="term" value="F:ribonuclease P activity"/>
    <property type="evidence" value="ECO:0007669"/>
    <property type="project" value="UniProtKB-UniRule"/>
</dbReference>
<evidence type="ECO:0000313" key="9">
    <source>
        <dbReference type="Proteomes" id="UP000741282"/>
    </source>
</evidence>
<gene>
    <name evidence="6 8" type="primary">rnpA</name>
    <name evidence="8" type="ORF">KC685_04400</name>
</gene>
<dbReference type="GO" id="GO:0000049">
    <property type="term" value="F:tRNA binding"/>
    <property type="evidence" value="ECO:0007669"/>
    <property type="project" value="UniProtKB-UniRule"/>
</dbReference>
<evidence type="ECO:0000313" key="8">
    <source>
        <dbReference type="EMBL" id="MCA9377133.1"/>
    </source>
</evidence>
<dbReference type="Gene3D" id="3.30.230.10">
    <property type="match status" value="1"/>
</dbReference>
<dbReference type="GO" id="GO:0030677">
    <property type="term" value="C:ribonuclease P complex"/>
    <property type="evidence" value="ECO:0007669"/>
    <property type="project" value="TreeGrafter"/>
</dbReference>
<evidence type="ECO:0000256" key="7">
    <source>
        <dbReference type="NCBIfam" id="TIGR00188"/>
    </source>
</evidence>
<keyword evidence="4 6" id="KW-0378">Hydrolase</keyword>
<proteinExistence type="inferred from homology"/>
<comment type="similarity">
    <text evidence="6">Belongs to the RnpA family.</text>
</comment>
<keyword evidence="2 6" id="KW-0540">Nuclease</keyword>
<dbReference type="InterPro" id="IPR000100">
    <property type="entry name" value="RNase_P"/>
</dbReference>
<dbReference type="EMBL" id="JAGQLN010000019">
    <property type="protein sequence ID" value="MCA9377133.1"/>
    <property type="molecule type" value="Genomic_DNA"/>
</dbReference>
<dbReference type="PANTHER" id="PTHR33992">
    <property type="entry name" value="RIBONUCLEASE P PROTEIN COMPONENT"/>
    <property type="match status" value="1"/>
</dbReference>
<reference evidence="8" key="2">
    <citation type="journal article" date="2021" name="Microbiome">
        <title>Successional dynamics and alternative stable states in a saline activated sludge microbial community over 9 years.</title>
        <authorList>
            <person name="Wang Y."/>
            <person name="Ye J."/>
            <person name="Ju F."/>
            <person name="Liu L."/>
            <person name="Boyd J.A."/>
            <person name="Deng Y."/>
            <person name="Parks D.H."/>
            <person name="Jiang X."/>
            <person name="Yin X."/>
            <person name="Woodcroft B.J."/>
            <person name="Tyson G.W."/>
            <person name="Hugenholtz P."/>
            <person name="Polz M.F."/>
            <person name="Zhang T."/>
        </authorList>
    </citation>
    <scope>NUCLEOTIDE SEQUENCE</scope>
    <source>
        <strain evidence="8">HKST-UBA17</strain>
    </source>
</reference>
<dbReference type="HAMAP" id="MF_00227">
    <property type="entry name" value="RNase_P"/>
    <property type="match status" value="1"/>
</dbReference>